<evidence type="ECO:0000313" key="2">
    <source>
        <dbReference type="Proteomes" id="UP000255036"/>
    </source>
</evidence>
<gene>
    <name evidence="1" type="ORF">DWV06_00780</name>
</gene>
<proteinExistence type="predicted"/>
<dbReference type="EMBL" id="QRCT01000007">
    <property type="protein sequence ID" value="RDU25067.1"/>
    <property type="molecule type" value="Genomic_DNA"/>
</dbReference>
<dbReference type="AlphaFoldDB" id="A0A371AZS6"/>
<dbReference type="OrthoDB" id="9759262at2"/>
<accession>A0A371AZS6</accession>
<protein>
    <recommendedName>
        <fullName evidence="3">Flagellar hook-length control protein-like C-terminal domain-containing protein</fullName>
    </recommendedName>
</protein>
<keyword evidence="2" id="KW-1185">Reference proteome</keyword>
<name>A0A371AZS6_9FIRM</name>
<dbReference type="RefSeq" id="WP_115480275.1">
    <property type="nucleotide sequence ID" value="NZ_QRCT01000007.1"/>
</dbReference>
<evidence type="ECO:0000313" key="1">
    <source>
        <dbReference type="EMBL" id="RDU25067.1"/>
    </source>
</evidence>
<evidence type="ECO:0008006" key="3">
    <source>
        <dbReference type="Google" id="ProtNLM"/>
    </source>
</evidence>
<organism evidence="1 2">
    <name type="scientific">Anaerosacchariphilus polymeriproducens</name>
    <dbReference type="NCBI Taxonomy" id="1812858"/>
    <lineage>
        <taxon>Bacteria</taxon>
        <taxon>Bacillati</taxon>
        <taxon>Bacillota</taxon>
        <taxon>Clostridia</taxon>
        <taxon>Lachnospirales</taxon>
        <taxon>Lachnospiraceae</taxon>
        <taxon>Anaerosacchariphilus</taxon>
    </lineage>
</organism>
<comment type="caution">
    <text evidence="1">The sequence shown here is derived from an EMBL/GenBank/DDBJ whole genome shotgun (WGS) entry which is preliminary data.</text>
</comment>
<dbReference type="Pfam" id="PF19753">
    <property type="entry name" value="DUF6240"/>
    <property type="match status" value="2"/>
</dbReference>
<sequence length="1017" mass="115104">MKIDYQNANDVIIQNNGNELWKNVSSTIQKSEQNTIKENESYQILHSEEDRGIFEAIDSKTEIQEYAQLDEIQQIKKQVETITNTTSVKDCEKMNEEGKSLYDTEIEEIVTVVDKIKIAMAQSKDYQNYGDELNAQTIEGVIGNSAIANSLASKFEESDIPATQENIKDSQETINQAEKLEPLTSANIQYMMRNQLKPTVGNLYKAKYSGSVEYQNPQADKINWKDLQGSMEEVIQEAGFEVNQENIEDAKWMIESGIPLTKESYEQLKELENIKLPIPAENIMDGIVSAIEDGKRPQDANVAKTLGILEQGKQILDIVNNVTTNQISELIEQNSPLTLEAFGRIQNQKEGQDINGVQNTSNQDEPALLTAARQLEEIRLKMTLDSVVQMSRQGIQVETQELEQLVEHLRTIERQAYENVFTRHQVEPTEENLQLYQQTTNAVEFIKEVPSFVLGRDIPFTVKHISEKGSDIKAVLQKANETYETLMTAPRADMGDSIQKAFQNVDEILKDLGLDITQNNCRAVKILGYNHMDITEESIMQIKEKDIQAQKLMKNLTPTVTLQLIRKGINPLETDIAELNKIVDEIKKESGIGQEEKFSSYLHKLEQNNEITPEERSSYIGIYRLLNQVEKTDGAAVGALLNQGAEITLKNLMMSVRTLKSQGINVEINDQFGNLEQLNVEGTNIINQIETAYYSQLVENTLEVITPEKLKTVVNEQGSFEVVEDMPFEIFSQEIQKVQEEKEIKQSFYKAQLEEFSQIKSMEDDVIKMLNDYDIPVTMDHLLAAESVLKGKGKAYKKLFEEAKKENDLSDVILETFKRFAEDLSTPEDMAKAQNDLAETAENVMKGMLAEAEVTSVDIREMKLACQEIQIGTNLVKDEQYAIPILVGDDVSVMNLKIVRGEEEKGTISISMELDKIGKIAVKLLVSQKSITGHIASQQEEILNHFKNFETNLSKEIEGEPEIEINYVSSGIIKSNSYQKPVLQRDGKEENELQTVKLYQVAKAFVTNIQKMFSEIS</sequence>
<reference evidence="1 2" key="1">
    <citation type="submission" date="2018-07" db="EMBL/GenBank/DDBJ databases">
        <title>Anaerosacharophilus polymeroproducens gen. nov. sp. nov., an anaerobic bacterium isolated from salt field.</title>
        <authorList>
            <person name="Kim W."/>
            <person name="Yang S.-H."/>
            <person name="Oh J."/>
            <person name="Lee J.-H."/>
            <person name="Kwon K.K."/>
        </authorList>
    </citation>
    <scope>NUCLEOTIDE SEQUENCE [LARGE SCALE GENOMIC DNA]</scope>
    <source>
        <strain evidence="1 2">MCWD5</strain>
    </source>
</reference>
<dbReference type="Proteomes" id="UP000255036">
    <property type="component" value="Unassembled WGS sequence"/>
</dbReference>
<dbReference type="InterPro" id="IPR046207">
    <property type="entry name" value="DUF6240"/>
</dbReference>